<evidence type="ECO:0000313" key="5">
    <source>
        <dbReference type="Proteomes" id="UP000054399"/>
    </source>
</evidence>
<name>A0ABR3BTX5_9TREE</name>
<gene>
    <name evidence="4" type="ORF">I308_102571</name>
</gene>
<feature type="compositionally biased region" description="Polar residues" evidence="2">
    <location>
        <begin position="243"/>
        <end position="253"/>
    </location>
</feature>
<dbReference type="InterPro" id="IPR013083">
    <property type="entry name" value="Znf_RING/FYVE/PHD"/>
</dbReference>
<evidence type="ECO:0000256" key="1">
    <source>
        <dbReference type="PROSITE-ProRule" id="PRU00325"/>
    </source>
</evidence>
<proteinExistence type="predicted"/>
<dbReference type="SUPFAM" id="SSF57850">
    <property type="entry name" value="RING/U-box"/>
    <property type="match status" value="1"/>
</dbReference>
<dbReference type="Proteomes" id="UP000054399">
    <property type="component" value="Unassembled WGS sequence"/>
</dbReference>
<sequence length="544" mass="60181">MSSRPELRLSSPSAVFDNDSGDGLLFAPHRAPITTASDFASSHLSSMTKKRLNVSNDGRPSPATLSDGTTYPVAGSSTCIITSNVASSSSKSIGTSIEQRKVPSFKKEVNPKSVQYDIAGKSRATRDVKLRRSVKTESSELDPFAYAGQTSSSQVDSSSSRKRRPPHDTDNTVKTPRLGRMKQEYGIEVPWDGDASFEACQAQLRQQSDAVVRQEMQMDMKANQQQPHQGKHHSLDTPDKTTLKTSQPATSSGKRTKKATIDPMYKRPARERTHCPKTVMDRLDRAMSQRMFMIERVPYANAPNQVDDFKVLGSTGNVYTVTIGNFPSCDCPDCMKGNSPCKHIIFVFLKVLKVPEHSSVWYQKGLTPAEVQWVFQQAPPAPSGSVAVHSSVRNAYLRATGILPEQATSTSGDNEQFDGKRIDAIGEDCPICYEEMTQQDDVNNKLVYDDSLGGCGRPSHAECFKMWAATAKKSGQRVTCVWCRNEWPTGTAGGKGKGKMKEPSYDSMGYLNMASIAGLRRTRDTSTYHRGWRYRNDDNEEDCY</sequence>
<reference evidence="4 5" key="2">
    <citation type="submission" date="2024-01" db="EMBL/GenBank/DDBJ databases">
        <title>Comparative genomics of Cryptococcus and Kwoniella reveals pathogenesis evolution and contrasting modes of karyotype evolution via chromosome fusion or intercentromeric recombination.</title>
        <authorList>
            <person name="Coelho M.A."/>
            <person name="David-Palma M."/>
            <person name="Shea T."/>
            <person name="Bowers K."/>
            <person name="Mcginley-Smith S."/>
            <person name="Mohammad A.W."/>
            <person name="Gnirke A."/>
            <person name="Yurkov A.M."/>
            <person name="Nowrousian M."/>
            <person name="Sun S."/>
            <person name="Cuomo C.A."/>
            <person name="Heitman J."/>
        </authorList>
    </citation>
    <scope>NUCLEOTIDE SEQUENCE [LARGE SCALE GENOMIC DNA]</scope>
    <source>
        <strain evidence="4 5">IND107</strain>
    </source>
</reference>
<evidence type="ECO:0000259" key="3">
    <source>
        <dbReference type="PROSITE" id="PS50966"/>
    </source>
</evidence>
<feature type="region of interest" description="Disordered" evidence="2">
    <location>
        <begin position="116"/>
        <end position="181"/>
    </location>
</feature>
<accession>A0ABR3BTX5</accession>
<dbReference type="RefSeq" id="XP_066614585.1">
    <property type="nucleotide sequence ID" value="XM_066757116.1"/>
</dbReference>
<dbReference type="GeneID" id="91989428"/>
<feature type="region of interest" description="Disordered" evidence="2">
    <location>
        <begin position="1"/>
        <end position="21"/>
    </location>
</feature>
<dbReference type="PANTHER" id="PTHR21540:SF0">
    <property type="entry name" value="PHD FAMILY PROTEIN"/>
    <property type="match status" value="1"/>
</dbReference>
<comment type="caution">
    <text evidence="4">The sequence shown here is derived from an EMBL/GenBank/DDBJ whole genome shotgun (WGS) entry which is preliminary data.</text>
</comment>
<feature type="domain" description="SWIM-type" evidence="3">
    <location>
        <begin position="319"/>
        <end position="352"/>
    </location>
</feature>
<feature type="compositionally biased region" description="Low complexity" evidence="2">
    <location>
        <begin position="1"/>
        <end position="13"/>
    </location>
</feature>
<protein>
    <recommendedName>
        <fullName evidence="3">SWIM-type domain-containing protein</fullName>
    </recommendedName>
</protein>
<organism evidence="4 5">
    <name type="scientific">Cryptococcus tetragattii IND107</name>
    <dbReference type="NCBI Taxonomy" id="1296105"/>
    <lineage>
        <taxon>Eukaryota</taxon>
        <taxon>Fungi</taxon>
        <taxon>Dikarya</taxon>
        <taxon>Basidiomycota</taxon>
        <taxon>Agaricomycotina</taxon>
        <taxon>Tremellomycetes</taxon>
        <taxon>Tremellales</taxon>
        <taxon>Cryptococcaceae</taxon>
        <taxon>Cryptococcus</taxon>
        <taxon>Cryptococcus gattii species complex</taxon>
    </lineage>
</organism>
<evidence type="ECO:0000313" key="4">
    <source>
        <dbReference type="EMBL" id="KAL0250398.1"/>
    </source>
</evidence>
<feature type="region of interest" description="Disordered" evidence="2">
    <location>
        <begin position="51"/>
        <end position="71"/>
    </location>
</feature>
<dbReference type="InterPro" id="IPR039903">
    <property type="entry name" value="Zswim2"/>
</dbReference>
<dbReference type="InterPro" id="IPR007527">
    <property type="entry name" value="Znf_SWIM"/>
</dbReference>
<feature type="region of interest" description="Disordered" evidence="2">
    <location>
        <begin position="220"/>
        <end position="268"/>
    </location>
</feature>
<keyword evidence="1" id="KW-0862">Zinc</keyword>
<dbReference type="PANTHER" id="PTHR21540">
    <property type="entry name" value="RING FINGER AND SWIM DOMAIN-CONTAINING PROTEIN 2"/>
    <property type="match status" value="1"/>
</dbReference>
<evidence type="ECO:0000256" key="2">
    <source>
        <dbReference type="SAM" id="MobiDB-lite"/>
    </source>
</evidence>
<dbReference type="Pfam" id="PF04434">
    <property type="entry name" value="SWIM"/>
    <property type="match status" value="1"/>
</dbReference>
<dbReference type="Gene3D" id="3.30.40.10">
    <property type="entry name" value="Zinc/RING finger domain, C3HC4 (zinc finger)"/>
    <property type="match status" value="1"/>
</dbReference>
<dbReference type="PROSITE" id="PS50966">
    <property type="entry name" value="ZF_SWIM"/>
    <property type="match status" value="1"/>
</dbReference>
<feature type="compositionally biased region" description="Basic and acidic residues" evidence="2">
    <location>
        <begin position="124"/>
        <end position="138"/>
    </location>
</feature>
<keyword evidence="1" id="KW-0479">Metal-binding</keyword>
<keyword evidence="1" id="KW-0863">Zinc-finger</keyword>
<feature type="compositionally biased region" description="Basic and acidic residues" evidence="2">
    <location>
        <begin position="233"/>
        <end position="242"/>
    </location>
</feature>
<dbReference type="EMBL" id="ATAM02000004">
    <property type="protein sequence ID" value="KAL0250398.1"/>
    <property type="molecule type" value="Genomic_DNA"/>
</dbReference>
<keyword evidence="5" id="KW-1185">Reference proteome</keyword>
<reference evidence="5" key="1">
    <citation type="submission" date="2015-01" db="EMBL/GenBank/DDBJ databases">
        <title>The Genome Sequence of Cryptococcus gattii MMRL2647.</title>
        <authorList>
            <consortium name="The Broad Institute Genomics Platform"/>
            <person name="Cuomo C."/>
            <person name="Litvintseva A."/>
            <person name="Chen Y."/>
            <person name="Heitman J."/>
            <person name="Sun S."/>
            <person name="Springer D."/>
            <person name="Dromer F."/>
            <person name="Young S."/>
            <person name="Zeng Q."/>
            <person name="Gargeya S."/>
            <person name="Abouelleil A."/>
            <person name="Alvarado L."/>
            <person name="Chapman S.B."/>
            <person name="Gainer-Dewar J."/>
            <person name="Goldberg J."/>
            <person name="Griggs A."/>
            <person name="Gujja S."/>
            <person name="Hansen M."/>
            <person name="Howarth C."/>
            <person name="Imamovic A."/>
            <person name="Larimer J."/>
            <person name="Murphy C."/>
            <person name="Naylor J."/>
            <person name="Pearson M."/>
            <person name="Priest M."/>
            <person name="Roberts A."/>
            <person name="Saif S."/>
            <person name="Shea T."/>
            <person name="Sykes S."/>
            <person name="Wortman J."/>
            <person name="Nusbaum C."/>
            <person name="Birren B."/>
        </authorList>
    </citation>
    <scope>NUCLEOTIDE SEQUENCE [LARGE SCALE GENOMIC DNA]</scope>
    <source>
        <strain evidence="5">IND107</strain>
    </source>
</reference>